<feature type="compositionally biased region" description="Basic and acidic residues" evidence="1">
    <location>
        <begin position="23"/>
        <end position="38"/>
    </location>
</feature>
<reference evidence="2 3" key="1">
    <citation type="journal article" date="2016" name="Mol. Biol. Evol.">
        <title>Comparative Genomics of Early-Diverging Mushroom-Forming Fungi Provides Insights into the Origins of Lignocellulose Decay Capabilities.</title>
        <authorList>
            <person name="Nagy L.G."/>
            <person name="Riley R."/>
            <person name="Tritt A."/>
            <person name="Adam C."/>
            <person name="Daum C."/>
            <person name="Floudas D."/>
            <person name="Sun H."/>
            <person name="Yadav J.S."/>
            <person name="Pangilinan J."/>
            <person name="Larsson K.H."/>
            <person name="Matsuura K."/>
            <person name="Barry K."/>
            <person name="Labutti K."/>
            <person name="Kuo R."/>
            <person name="Ohm R.A."/>
            <person name="Bhattacharya S.S."/>
            <person name="Shirouzu T."/>
            <person name="Yoshinaga Y."/>
            <person name="Martin F.M."/>
            <person name="Grigoriev I.V."/>
            <person name="Hibbett D.S."/>
        </authorList>
    </citation>
    <scope>NUCLEOTIDE SEQUENCE [LARGE SCALE GENOMIC DNA]</scope>
    <source>
        <strain evidence="2 3">HHB10207 ss-3</strain>
    </source>
</reference>
<sequence length="196" mass="22389">MVSSSIKFNLHQHYTSTSYSEQLRLESKSPPEPHEEKCTCPSCESSRISNETPEIIYIGYAVDPDFFVEFYHQHIADKMDNLDHGVVASLALLSEWTGIQQLEAKFMHDTSNFVISFFQYDPSLKNGGPLTMEAHADKPEWIASTKKLWGIIPEHYLKRGIGDLTLYRFLAKDADARLEAMGRVKQDLFNVFDVPL</sequence>
<dbReference type="AlphaFoldDB" id="A0A165XTC1"/>
<evidence type="ECO:0000256" key="1">
    <source>
        <dbReference type="SAM" id="MobiDB-lite"/>
    </source>
</evidence>
<keyword evidence="3" id="KW-1185">Reference proteome</keyword>
<accession>A0A165XTC1</accession>
<gene>
    <name evidence="2" type="ORF">SISSUDRAFT_1123369</name>
</gene>
<evidence type="ECO:0000313" key="2">
    <source>
        <dbReference type="EMBL" id="KZT32522.1"/>
    </source>
</evidence>
<organism evidence="2 3">
    <name type="scientific">Sistotremastrum suecicum HHB10207 ss-3</name>
    <dbReference type="NCBI Taxonomy" id="1314776"/>
    <lineage>
        <taxon>Eukaryota</taxon>
        <taxon>Fungi</taxon>
        <taxon>Dikarya</taxon>
        <taxon>Basidiomycota</taxon>
        <taxon>Agaricomycotina</taxon>
        <taxon>Agaricomycetes</taxon>
        <taxon>Sistotremastrales</taxon>
        <taxon>Sistotremastraceae</taxon>
        <taxon>Sistotremastrum</taxon>
    </lineage>
</organism>
<evidence type="ECO:0000313" key="3">
    <source>
        <dbReference type="Proteomes" id="UP000076798"/>
    </source>
</evidence>
<dbReference type="EMBL" id="KV428323">
    <property type="protein sequence ID" value="KZT32522.1"/>
    <property type="molecule type" value="Genomic_DNA"/>
</dbReference>
<name>A0A165XTC1_9AGAM</name>
<feature type="region of interest" description="Disordered" evidence="1">
    <location>
        <begin position="19"/>
        <end position="44"/>
    </location>
</feature>
<dbReference type="Proteomes" id="UP000076798">
    <property type="component" value="Unassembled WGS sequence"/>
</dbReference>
<proteinExistence type="predicted"/>
<protein>
    <submittedName>
        <fullName evidence="2">Uncharacterized protein</fullName>
    </submittedName>
</protein>